<dbReference type="InterPro" id="IPR036390">
    <property type="entry name" value="WH_DNA-bd_sf"/>
</dbReference>
<comment type="caution">
    <text evidence="2">The sequence shown here is derived from an EMBL/GenBank/DDBJ whole genome shotgun (WGS) entry which is preliminary data.</text>
</comment>
<dbReference type="GO" id="GO:0003700">
    <property type="term" value="F:DNA-binding transcription factor activity"/>
    <property type="evidence" value="ECO:0007669"/>
    <property type="project" value="InterPro"/>
</dbReference>
<dbReference type="GO" id="GO:0046914">
    <property type="term" value="F:transition metal ion binding"/>
    <property type="evidence" value="ECO:0007669"/>
    <property type="project" value="InterPro"/>
</dbReference>
<evidence type="ECO:0000313" key="2">
    <source>
        <dbReference type="EMBL" id="HIX64924.1"/>
    </source>
</evidence>
<accession>A0A9D1WPY1</accession>
<reference evidence="2" key="2">
    <citation type="submission" date="2021-04" db="EMBL/GenBank/DDBJ databases">
        <authorList>
            <person name="Gilroy R."/>
        </authorList>
    </citation>
    <scope>NUCLEOTIDE SEQUENCE</scope>
    <source>
        <strain evidence="2">CHK188-5543</strain>
    </source>
</reference>
<dbReference type="PANTHER" id="PTHR33238">
    <property type="entry name" value="IRON (METAL) DEPENDENT REPRESSOR, DTXR FAMILY"/>
    <property type="match status" value="1"/>
</dbReference>
<dbReference type="PANTHER" id="PTHR33238:SF7">
    <property type="entry name" value="IRON-DEPENDENT TRANSCRIPTIONAL REGULATOR"/>
    <property type="match status" value="1"/>
</dbReference>
<dbReference type="AlphaFoldDB" id="A0A9D1WPY1"/>
<proteinExistence type="predicted"/>
<organism evidence="2 3">
    <name type="scientific">Candidatus Anaerotruncus excrementipullorum</name>
    <dbReference type="NCBI Taxonomy" id="2838465"/>
    <lineage>
        <taxon>Bacteria</taxon>
        <taxon>Bacillati</taxon>
        <taxon>Bacillota</taxon>
        <taxon>Clostridia</taxon>
        <taxon>Eubacteriales</taxon>
        <taxon>Oscillospiraceae</taxon>
        <taxon>Anaerotruncus</taxon>
    </lineage>
</organism>
<gene>
    <name evidence="2" type="ORF">H9736_01605</name>
</gene>
<dbReference type="InterPro" id="IPR022687">
    <property type="entry name" value="HTH_DTXR"/>
</dbReference>
<dbReference type="Gene3D" id="1.10.10.10">
    <property type="entry name" value="Winged helix-like DNA-binding domain superfamily/Winged helix DNA-binding domain"/>
    <property type="match status" value="1"/>
</dbReference>
<dbReference type="PROSITE" id="PS50944">
    <property type="entry name" value="HTH_DTXR"/>
    <property type="match status" value="1"/>
</dbReference>
<dbReference type="EMBL" id="DXES01000033">
    <property type="protein sequence ID" value="HIX64924.1"/>
    <property type="molecule type" value="Genomic_DNA"/>
</dbReference>
<sequence>MCLNALARYLLAVYQLSADGAAVRSVEIANALGVSRASVVKSLKKLAEGGFVQKEYYGSVHLTPQGLREAGRLHREYTLLSSYFTSCLACPKAAAEKDALCALCRFSPESKEQMIRLAQAQAGKSFFPKKQNTP</sequence>
<evidence type="ECO:0000259" key="1">
    <source>
        <dbReference type="PROSITE" id="PS50944"/>
    </source>
</evidence>
<feature type="domain" description="HTH dtxR-type" evidence="1">
    <location>
        <begin position="1"/>
        <end position="63"/>
    </location>
</feature>
<dbReference type="InterPro" id="IPR050536">
    <property type="entry name" value="DtxR_MntR_Metal-Reg"/>
</dbReference>
<dbReference type="SMART" id="SM00529">
    <property type="entry name" value="HTH_DTXR"/>
    <property type="match status" value="1"/>
</dbReference>
<dbReference type="Pfam" id="PF01325">
    <property type="entry name" value="Fe_dep_repress"/>
    <property type="match status" value="1"/>
</dbReference>
<evidence type="ECO:0000313" key="3">
    <source>
        <dbReference type="Proteomes" id="UP000886800"/>
    </source>
</evidence>
<name>A0A9D1WPY1_9FIRM</name>
<dbReference type="GO" id="GO:0003677">
    <property type="term" value="F:DNA binding"/>
    <property type="evidence" value="ECO:0007669"/>
    <property type="project" value="InterPro"/>
</dbReference>
<dbReference type="Proteomes" id="UP000886800">
    <property type="component" value="Unassembled WGS sequence"/>
</dbReference>
<protein>
    <submittedName>
        <fullName evidence="2">Metal-dependent transcriptional regulator</fullName>
    </submittedName>
</protein>
<dbReference type="InterPro" id="IPR022689">
    <property type="entry name" value="Iron_dep_repressor"/>
</dbReference>
<dbReference type="SUPFAM" id="SSF46785">
    <property type="entry name" value="Winged helix' DNA-binding domain"/>
    <property type="match status" value="1"/>
</dbReference>
<dbReference type="InterPro" id="IPR036388">
    <property type="entry name" value="WH-like_DNA-bd_sf"/>
</dbReference>
<reference evidence="2" key="1">
    <citation type="journal article" date="2021" name="PeerJ">
        <title>Extensive microbial diversity within the chicken gut microbiome revealed by metagenomics and culture.</title>
        <authorList>
            <person name="Gilroy R."/>
            <person name="Ravi A."/>
            <person name="Getino M."/>
            <person name="Pursley I."/>
            <person name="Horton D.L."/>
            <person name="Alikhan N.F."/>
            <person name="Baker D."/>
            <person name="Gharbi K."/>
            <person name="Hall N."/>
            <person name="Watson M."/>
            <person name="Adriaenssens E.M."/>
            <person name="Foster-Nyarko E."/>
            <person name="Jarju S."/>
            <person name="Secka A."/>
            <person name="Antonio M."/>
            <person name="Oren A."/>
            <person name="Chaudhuri R.R."/>
            <person name="La Ragione R."/>
            <person name="Hildebrand F."/>
            <person name="Pallen M.J."/>
        </authorList>
    </citation>
    <scope>NUCLEOTIDE SEQUENCE</scope>
    <source>
        <strain evidence="2">CHK188-5543</strain>
    </source>
</reference>